<comment type="caution">
    <text evidence="3">The sequence shown here is derived from an EMBL/GenBank/DDBJ whole genome shotgun (WGS) entry which is preliminary data.</text>
</comment>
<dbReference type="STRING" id="22663.A0A218XUC8"/>
<name>A0A218XUC8_PUNGR</name>
<evidence type="ECO:0000256" key="2">
    <source>
        <dbReference type="SAM" id="Phobius"/>
    </source>
</evidence>
<feature type="compositionally biased region" description="Polar residues" evidence="1">
    <location>
        <begin position="176"/>
        <end position="199"/>
    </location>
</feature>
<feature type="region of interest" description="Disordered" evidence="1">
    <location>
        <begin position="162"/>
        <end position="214"/>
    </location>
</feature>
<evidence type="ECO:0000256" key="1">
    <source>
        <dbReference type="SAM" id="MobiDB-lite"/>
    </source>
</evidence>
<dbReference type="EMBL" id="PGOL01002722">
    <property type="protein sequence ID" value="PKI45364.1"/>
    <property type="molecule type" value="Genomic_DNA"/>
</dbReference>
<protein>
    <submittedName>
        <fullName evidence="3">Uncharacterized protein</fullName>
    </submittedName>
</protein>
<dbReference type="Proteomes" id="UP000197138">
    <property type="component" value="Unassembled WGS sequence"/>
</dbReference>
<reference evidence="5" key="1">
    <citation type="journal article" date="2017" name="Plant J.">
        <title>The pomegranate (Punica granatum L.) genome and the genomics of punicalagin biosynthesis.</title>
        <authorList>
            <person name="Qin G."/>
            <person name="Xu C."/>
            <person name="Ming R."/>
            <person name="Tang H."/>
            <person name="Guyot R."/>
            <person name="Kramer E.M."/>
            <person name="Hu Y."/>
            <person name="Yi X."/>
            <person name="Qi Y."/>
            <person name="Xu X."/>
            <person name="Gao Z."/>
            <person name="Pan H."/>
            <person name="Jian J."/>
            <person name="Tian Y."/>
            <person name="Yue Z."/>
            <person name="Xu Y."/>
        </authorList>
    </citation>
    <scope>NUCLEOTIDE SEQUENCE [LARGE SCALE GENOMIC DNA]</scope>
    <source>
        <strain evidence="5">cv. Dabenzi</strain>
    </source>
</reference>
<evidence type="ECO:0000313" key="3">
    <source>
        <dbReference type="EMBL" id="OWM88256.1"/>
    </source>
</evidence>
<evidence type="ECO:0000313" key="6">
    <source>
        <dbReference type="Proteomes" id="UP000233551"/>
    </source>
</evidence>
<evidence type="ECO:0000313" key="4">
    <source>
        <dbReference type="EMBL" id="PKI45364.1"/>
    </source>
</evidence>
<feature type="transmembrane region" description="Helical" evidence="2">
    <location>
        <begin position="78"/>
        <end position="96"/>
    </location>
</feature>
<gene>
    <name evidence="3" type="ORF">CDL15_Pgr003668</name>
    <name evidence="4" type="ORF">CRG98_034168</name>
</gene>
<keyword evidence="2" id="KW-0472">Membrane</keyword>
<dbReference type="EMBL" id="MTKT01000797">
    <property type="protein sequence ID" value="OWM88256.1"/>
    <property type="molecule type" value="Genomic_DNA"/>
</dbReference>
<evidence type="ECO:0000313" key="5">
    <source>
        <dbReference type="Proteomes" id="UP000197138"/>
    </source>
</evidence>
<keyword evidence="2" id="KW-0812">Transmembrane</keyword>
<organism evidence="3 5">
    <name type="scientific">Punica granatum</name>
    <name type="common">Pomegranate</name>
    <dbReference type="NCBI Taxonomy" id="22663"/>
    <lineage>
        <taxon>Eukaryota</taxon>
        <taxon>Viridiplantae</taxon>
        <taxon>Streptophyta</taxon>
        <taxon>Embryophyta</taxon>
        <taxon>Tracheophyta</taxon>
        <taxon>Spermatophyta</taxon>
        <taxon>Magnoliopsida</taxon>
        <taxon>eudicotyledons</taxon>
        <taxon>Gunneridae</taxon>
        <taxon>Pentapetalae</taxon>
        <taxon>rosids</taxon>
        <taxon>malvids</taxon>
        <taxon>Myrtales</taxon>
        <taxon>Lythraceae</taxon>
        <taxon>Punica</taxon>
    </lineage>
</organism>
<sequence>MASCDRRGGVFFSLGGAEGKGREGKGRERRTEEEEEEEEEEAERRHRNRNFWRLQRPKQTAPGGPQGLARARRETPRLGVMVLWEITLATAYFLGLKRTYRLALRIQRRLISRRHPKTRQFVQRRTRAVFDVALKVHRNIQERDIEVGRNLGNRILRWLDRMKPSAQIRGSPPPKSTTDSGPSMNTTKQMKSPANQKSPGSFGVPRNGETDRHMFSSRVMWSKPFPTISMMMRPTNRVGSLTQYRHLSMNRLDKWDGAIRKDIMQWMLQK</sequence>
<dbReference type="AlphaFoldDB" id="A0A218XUC8"/>
<dbReference type="PANTHER" id="PTHR35998">
    <property type="entry name" value="OS02G0127900 PROTEIN"/>
    <property type="match status" value="1"/>
</dbReference>
<accession>A0A218XUC8</accession>
<keyword evidence="6" id="KW-1185">Reference proteome</keyword>
<proteinExistence type="predicted"/>
<feature type="compositionally biased region" description="Basic and acidic residues" evidence="1">
    <location>
        <begin position="19"/>
        <end position="32"/>
    </location>
</feature>
<feature type="region of interest" description="Disordered" evidence="1">
    <location>
        <begin position="1"/>
        <end position="72"/>
    </location>
</feature>
<reference evidence="3" key="2">
    <citation type="submission" date="2017-06" db="EMBL/GenBank/DDBJ databases">
        <title>The pomegranate genome and the genomics of punicalagin biosynthesis.</title>
        <authorList>
            <person name="Xu C."/>
        </authorList>
    </citation>
    <scope>NUCLEOTIDE SEQUENCE [LARGE SCALE GENOMIC DNA]</scope>
    <source>
        <tissue evidence="3">Fresh leaf</tissue>
    </source>
</reference>
<dbReference type="PANTHER" id="PTHR35998:SF1">
    <property type="entry name" value="OS02G0127900 PROTEIN"/>
    <property type="match status" value="1"/>
</dbReference>
<reference evidence="4 6" key="3">
    <citation type="submission" date="2017-11" db="EMBL/GenBank/DDBJ databases">
        <title>De-novo sequencing of pomegranate (Punica granatum L.) genome.</title>
        <authorList>
            <person name="Akparov Z."/>
            <person name="Amiraslanov A."/>
            <person name="Hajiyeva S."/>
            <person name="Abbasov M."/>
            <person name="Kaur K."/>
            <person name="Hamwieh A."/>
            <person name="Solovyev V."/>
            <person name="Salamov A."/>
            <person name="Braich B."/>
            <person name="Kosarev P."/>
            <person name="Mahmoud A."/>
            <person name="Hajiyev E."/>
            <person name="Babayeva S."/>
            <person name="Izzatullayeva V."/>
            <person name="Mammadov A."/>
            <person name="Mammadov A."/>
            <person name="Sharifova S."/>
            <person name="Ojaghi J."/>
            <person name="Eynullazada K."/>
            <person name="Bayramov B."/>
            <person name="Abdulazimova A."/>
            <person name="Shahmuradov I."/>
        </authorList>
    </citation>
    <scope>NUCLEOTIDE SEQUENCE [LARGE SCALE GENOMIC DNA]</scope>
    <source>
        <strain evidence="4">AG2017</strain>
        <strain evidence="6">cv. AG2017</strain>
        <tissue evidence="4">Leaf</tissue>
    </source>
</reference>
<keyword evidence="2" id="KW-1133">Transmembrane helix</keyword>
<dbReference type="Proteomes" id="UP000233551">
    <property type="component" value="Unassembled WGS sequence"/>
</dbReference>